<dbReference type="EMBL" id="MRCX01000292">
    <property type="protein sequence ID" value="RKK66436.1"/>
    <property type="molecule type" value="Genomic_DNA"/>
</dbReference>
<sequence length="665" mass="73465">MYVNVYTGMWVDYSNGQITGATITLTARNGSILVAALSIFLVLVGSQFWSILSFVIHQMNATDKATDILHFQHQAIFRNAGTSIGAARELLALPFPWRRRQTGSRDFSMTILRSWAWAFLALTNFCIWSTVGLFSSAITRSAGNHILITPGTCGIVFDNTSETGLSSKSLGKTIIADTHARGCYGSNNSSAQCNLFVQKQITWTEDANASCALGNGFCSATLELDSGCIDSHYDLGINAPLENRIYYRRVTKCAVVDPKVVRNFTKETYTNYTAYPVYQYYLGNSTAPETPFTFEYDSYLAVSDVGYGLSSISQYGGDIKASSWLPSEKFYLPDADLTLVWLLPNFMFSMTPIDDPFFGFHPNNISRKFCQPDNLVNIMACTDQYQVCNPKRQTPICSPLTAAVLLRDNISNIELNPTQNVTARLILALNGADGVGSSLGGRGAGALLASEKVAQSIQSFLPSNQWATEVKNWFAISLIKLQYALVEYPTGPTSPLTENLALKVPQTSESQNLCRSMKVPNPGGYKSFSVLALVIVLVVGGMVIIISIILEPVTNYIYNNWVTEHQFRRLQWILDGKLQLQRMAYECSGVGTWVNKDRYVPVTTEITKITHVDGIPVNLPGVEFDQEIPEQDFIIGRLESPGRHHLMIPGTPGTQEHAPLREQLA</sequence>
<protein>
    <submittedName>
        <fullName evidence="2">Uncharacterized protein</fullName>
    </submittedName>
</protein>
<dbReference type="VEuPathDB" id="FungiDB:FOMG_17798"/>
<feature type="transmembrane region" description="Helical" evidence="1">
    <location>
        <begin position="528"/>
        <end position="550"/>
    </location>
</feature>
<dbReference type="VEuPathDB" id="FungiDB:FOIG_13682"/>
<evidence type="ECO:0000313" key="3">
    <source>
        <dbReference type="Proteomes" id="UP000285084"/>
    </source>
</evidence>
<dbReference type="VEuPathDB" id="FungiDB:FOZG_04426"/>
<dbReference type="VEuPathDB" id="FungiDB:HZS61_014744"/>
<reference evidence="2 3" key="1">
    <citation type="journal article" date="2018" name="Sci. Rep.">
        <title>Characterisation of pathogen-specific regions and novel effector candidates in Fusarium oxysporum f. sp. cepae.</title>
        <authorList>
            <person name="Armitage A.D."/>
            <person name="Taylor A."/>
            <person name="Sobczyk M.K."/>
            <person name="Baxter L."/>
            <person name="Greenfield B.P."/>
            <person name="Bates H.J."/>
            <person name="Wilson F."/>
            <person name="Jackson A.C."/>
            <person name="Ott S."/>
            <person name="Harrison R.J."/>
            <person name="Clarkson J.P."/>
        </authorList>
    </citation>
    <scope>NUCLEOTIDE SEQUENCE [LARGE SCALE GENOMIC DNA]</scope>
    <source>
        <strain evidence="2 3">Fo_A13</strain>
    </source>
</reference>
<organism evidence="2 3">
    <name type="scientific">Fusarium oxysporum</name>
    <name type="common">Fusarium vascular wilt</name>
    <dbReference type="NCBI Taxonomy" id="5507"/>
    <lineage>
        <taxon>Eukaryota</taxon>
        <taxon>Fungi</taxon>
        <taxon>Dikarya</taxon>
        <taxon>Ascomycota</taxon>
        <taxon>Pezizomycotina</taxon>
        <taxon>Sordariomycetes</taxon>
        <taxon>Hypocreomycetidae</taxon>
        <taxon>Hypocreales</taxon>
        <taxon>Nectriaceae</taxon>
        <taxon>Fusarium</taxon>
        <taxon>Fusarium oxysporum species complex</taxon>
    </lineage>
</organism>
<keyword evidence="1" id="KW-0812">Transmembrane</keyword>
<gene>
    <name evidence="2" type="ORF">BFJ69_g15402</name>
</gene>
<dbReference type="VEuPathDB" id="FungiDB:FOXG_22878"/>
<keyword evidence="1" id="KW-1133">Transmembrane helix</keyword>
<accession>A0A420MEC0</accession>
<dbReference type="AlphaFoldDB" id="A0A420MEC0"/>
<proteinExistence type="predicted"/>
<keyword evidence="1" id="KW-0472">Membrane</keyword>
<evidence type="ECO:0000256" key="1">
    <source>
        <dbReference type="SAM" id="Phobius"/>
    </source>
</evidence>
<dbReference type="VEuPathDB" id="FungiDB:FOC1_g10001734"/>
<feature type="transmembrane region" description="Helical" evidence="1">
    <location>
        <begin position="32"/>
        <end position="56"/>
    </location>
</feature>
<name>A0A420MEC0_FUSOX</name>
<dbReference type="Proteomes" id="UP000285084">
    <property type="component" value="Unassembled WGS sequence"/>
</dbReference>
<evidence type="ECO:0000313" key="2">
    <source>
        <dbReference type="EMBL" id="RKK66436.1"/>
    </source>
</evidence>
<comment type="caution">
    <text evidence="2">The sequence shown here is derived from an EMBL/GenBank/DDBJ whole genome shotgun (WGS) entry which is preliminary data.</text>
</comment>
<feature type="transmembrane region" description="Helical" evidence="1">
    <location>
        <begin position="115"/>
        <end position="138"/>
    </location>
</feature>